<dbReference type="Proteomes" id="UP000240509">
    <property type="component" value="Unassembled WGS sequence"/>
</dbReference>
<sequence>MQENQLTAEAIDEAVNDRVLIIDYDRYLSASSEERLKDVLSEKKLLLIKGISVLNRKQVLYFSSLKLLSWKRSVGSKKGWQLPEGPKLLS</sequence>
<proteinExistence type="predicted"/>
<evidence type="ECO:0000313" key="1">
    <source>
        <dbReference type="EMBL" id="PTL39423.1"/>
    </source>
</evidence>
<dbReference type="EMBL" id="PZJJ01000007">
    <property type="protein sequence ID" value="PTL39423.1"/>
    <property type="molecule type" value="Genomic_DNA"/>
</dbReference>
<organism evidence="1 2">
    <name type="scientific">Alkalicoccus saliphilus</name>
    <dbReference type="NCBI Taxonomy" id="200989"/>
    <lineage>
        <taxon>Bacteria</taxon>
        <taxon>Bacillati</taxon>
        <taxon>Bacillota</taxon>
        <taxon>Bacilli</taxon>
        <taxon>Bacillales</taxon>
        <taxon>Bacillaceae</taxon>
        <taxon>Alkalicoccus</taxon>
    </lineage>
</organism>
<name>A0A2T4U7N8_9BACI</name>
<dbReference type="RefSeq" id="WP_107584349.1">
    <property type="nucleotide sequence ID" value="NZ_PZJJ01000007.1"/>
</dbReference>
<comment type="caution">
    <text evidence="1">The sequence shown here is derived from an EMBL/GenBank/DDBJ whole genome shotgun (WGS) entry which is preliminary data.</text>
</comment>
<accession>A0A2T4U7N8</accession>
<reference evidence="1 2" key="1">
    <citation type="submission" date="2018-03" db="EMBL/GenBank/DDBJ databases">
        <title>Alkalicoccus saliphilus sp. nov., isolated from a mineral pool.</title>
        <authorList>
            <person name="Zhao B."/>
        </authorList>
    </citation>
    <scope>NUCLEOTIDE SEQUENCE [LARGE SCALE GENOMIC DNA]</scope>
    <source>
        <strain evidence="1 2">6AG</strain>
    </source>
</reference>
<keyword evidence="2" id="KW-1185">Reference proteome</keyword>
<gene>
    <name evidence="1" type="ORF">C6Y45_06230</name>
</gene>
<protein>
    <submittedName>
        <fullName evidence="1">Uncharacterized protein</fullName>
    </submittedName>
</protein>
<dbReference type="AlphaFoldDB" id="A0A2T4U7N8"/>
<evidence type="ECO:0000313" key="2">
    <source>
        <dbReference type="Proteomes" id="UP000240509"/>
    </source>
</evidence>